<dbReference type="Gene3D" id="3.30.420.40">
    <property type="match status" value="2"/>
</dbReference>
<reference evidence="5" key="1">
    <citation type="journal article" date="2018" name="Nat. Plants">
        <title>Whole-genome landscape of Medicago truncatula symbiotic genes.</title>
        <authorList>
            <person name="Pecrix Y."/>
            <person name="Staton S.E."/>
            <person name="Sallet E."/>
            <person name="Lelandais-Briere C."/>
            <person name="Moreau S."/>
            <person name="Carrere S."/>
            <person name="Blein T."/>
            <person name="Jardinaud M.F."/>
            <person name="Latrasse D."/>
            <person name="Zouine M."/>
            <person name="Zahm M."/>
            <person name="Kreplak J."/>
            <person name="Mayjonade B."/>
            <person name="Satge C."/>
            <person name="Perez M."/>
            <person name="Cauet S."/>
            <person name="Marande W."/>
            <person name="Chantry-Darmon C."/>
            <person name="Lopez-Roques C."/>
            <person name="Bouchez O."/>
            <person name="Berard A."/>
            <person name="Debelle F."/>
            <person name="Munos S."/>
            <person name="Bendahmane A."/>
            <person name="Berges H."/>
            <person name="Niebel A."/>
            <person name="Buitink J."/>
            <person name="Frugier F."/>
            <person name="Benhamed M."/>
            <person name="Crespi M."/>
            <person name="Gouzy J."/>
            <person name="Gamas P."/>
        </authorList>
    </citation>
    <scope>NUCLEOTIDE SEQUENCE [LARGE SCALE GENOMIC DNA]</scope>
    <source>
        <strain evidence="5">cv. Jemalong A17</strain>
    </source>
</reference>
<evidence type="ECO:0000313" key="5">
    <source>
        <dbReference type="Proteomes" id="UP000265566"/>
    </source>
</evidence>
<dbReference type="Gene3D" id="2.60.34.10">
    <property type="entry name" value="Substrate Binding Domain Of DNAk, Chain A, domain 1"/>
    <property type="match status" value="1"/>
</dbReference>
<evidence type="ECO:0000256" key="1">
    <source>
        <dbReference type="ARBA" id="ARBA00022741"/>
    </source>
</evidence>
<dbReference type="Pfam" id="PF00012">
    <property type="entry name" value="HSP70"/>
    <property type="match status" value="1"/>
</dbReference>
<dbReference type="SUPFAM" id="SSF100934">
    <property type="entry name" value="Heat shock protein 70kD (HSP70), C-terminal subdomain"/>
    <property type="match status" value="1"/>
</dbReference>
<protein>
    <submittedName>
        <fullName evidence="4">Putative Heat shock protein 70 family</fullName>
    </submittedName>
</protein>
<dbReference type="OrthoDB" id="1400057at2759"/>
<dbReference type="PRINTS" id="PR00301">
    <property type="entry name" value="HEATSHOCK70"/>
</dbReference>
<dbReference type="InterPro" id="IPR029048">
    <property type="entry name" value="HSP70_C_sf"/>
</dbReference>
<evidence type="ECO:0000256" key="2">
    <source>
        <dbReference type="ARBA" id="ARBA00022840"/>
    </source>
</evidence>
<evidence type="ECO:0000256" key="3">
    <source>
        <dbReference type="RuleBase" id="RU003322"/>
    </source>
</evidence>
<organism evidence="4 5">
    <name type="scientific">Medicago truncatula</name>
    <name type="common">Barrel medic</name>
    <name type="synonym">Medicago tribuloides</name>
    <dbReference type="NCBI Taxonomy" id="3880"/>
    <lineage>
        <taxon>Eukaryota</taxon>
        <taxon>Viridiplantae</taxon>
        <taxon>Streptophyta</taxon>
        <taxon>Embryophyta</taxon>
        <taxon>Tracheophyta</taxon>
        <taxon>Spermatophyta</taxon>
        <taxon>Magnoliopsida</taxon>
        <taxon>eudicotyledons</taxon>
        <taxon>Gunneridae</taxon>
        <taxon>Pentapetalae</taxon>
        <taxon>rosids</taxon>
        <taxon>fabids</taxon>
        <taxon>Fabales</taxon>
        <taxon>Fabaceae</taxon>
        <taxon>Papilionoideae</taxon>
        <taxon>50 kb inversion clade</taxon>
        <taxon>NPAAA clade</taxon>
        <taxon>Hologalegina</taxon>
        <taxon>IRL clade</taxon>
        <taxon>Trifolieae</taxon>
        <taxon>Medicago</taxon>
    </lineage>
</organism>
<evidence type="ECO:0000313" key="4">
    <source>
        <dbReference type="EMBL" id="RHN44849.1"/>
    </source>
</evidence>
<dbReference type="InterPro" id="IPR043129">
    <property type="entry name" value="ATPase_NBD"/>
</dbReference>
<accession>A0A396GUN2</accession>
<comment type="similarity">
    <text evidence="3">Belongs to the heat shock protein 70 family.</text>
</comment>
<dbReference type="Gene3D" id="1.20.1270.10">
    <property type="match status" value="1"/>
</dbReference>
<dbReference type="InterPro" id="IPR018181">
    <property type="entry name" value="Heat_shock_70_CS"/>
</dbReference>
<dbReference type="AlphaFoldDB" id="A0A396GUN2"/>
<keyword evidence="1 3" id="KW-0547">Nucleotide-binding</keyword>
<comment type="caution">
    <text evidence="4">The sequence shown here is derived from an EMBL/GenBank/DDBJ whole genome shotgun (WGS) entry which is preliminary data.</text>
</comment>
<dbReference type="Gramene" id="rna39015">
    <property type="protein sequence ID" value="RHN44849.1"/>
    <property type="gene ID" value="gene39015"/>
</dbReference>
<dbReference type="EMBL" id="PSQE01000007">
    <property type="protein sequence ID" value="RHN44849.1"/>
    <property type="molecule type" value="Genomic_DNA"/>
</dbReference>
<dbReference type="Proteomes" id="UP000265566">
    <property type="component" value="Chromosome 7"/>
</dbReference>
<proteinExistence type="inferred from homology"/>
<dbReference type="SUPFAM" id="SSF100920">
    <property type="entry name" value="Heat shock protein 70kD (HSP70), peptide-binding domain"/>
    <property type="match status" value="1"/>
</dbReference>
<name>A0A396GUN2_MEDTR</name>
<dbReference type="GO" id="GO:0005524">
    <property type="term" value="F:ATP binding"/>
    <property type="evidence" value="ECO:0007669"/>
    <property type="project" value="UniProtKB-KW"/>
</dbReference>
<gene>
    <name evidence="4" type="ORF">MtrunA17_Chr7g0223851</name>
</gene>
<sequence length="633" mass="71029">MDSIKRRKIMAKEYEGRAVGIDLGTTYSCVAVWLDQHQRVEIIHNDQGNRITPSFVAFNNEQRLIGDAAKNQSATNPENTIFDAKRLIGRKFSDPVVQRDILLWPFKVISGVNDKPMITVKYKGQEKHFCAEEISSMVLTKMREVAEAYLGSPVKNAVVTVPAYFNDSQRKATIDAGTIAGLNVIRIINEPTAAAIAYGLDKRNDCDGSRNIFVFDLGGGTFDVSILTIKGDVFEVKATAGNTHLGGEDFDNRMVNYFVEELKKKNKVDISQNPKSLRRLRTACERAKRILSFAFVTTVEVDALFTGIDFCSSITRAKFEELNMDFFNECMNIVDTCLRDSKIYKNDIDDVVLVGGSSRIPKVQEQLLEYFKGKELFMGINPDEAVAYGAAVQAAILSEGCKNVPNLVLRDVTPLSLGISVSIEHIMSVVIPRNTSIPVKKTSRYSTLYDNQCLVNFLVYEGERPRAADNNLLGSFGLRCLPGPRGQPLEVCFSIDENGILTVTAREISTGNMNMITITNDKERLSMFDIEKMIKEAEKYHVEDMQFLRRAKVMCELDSCVYNMKKALKKKDVNLILSPQEIAKINNAITVAMDLLDKNKKEKEIDVLEGYLEELERMSKHLISKANNFIFLG</sequence>
<dbReference type="FunFam" id="3.30.420.40:FF:000026">
    <property type="entry name" value="Heat shock protein 70"/>
    <property type="match status" value="1"/>
</dbReference>
<dbReference type="Gene3D" id="3.90.640.10">
    <property type="entry name" value="Actin, Chain A, domain 4"/>
    <property type="match status" value="1"/>
</dbReference>
<dbReference type="FunFam" id="3.90.640.10:FF:000002">
    <property type="entry name" value="Heat shock 70 kDa"/>
    <property type="match status" value="1"/>
</dbReference>
<dbReference type="InterPro" id="IPR013126">
    <property type="entry name" value="Hsp_70_fam"/>
</dbReference>
<keyword evidence="4" id="KW-0346">Stress response</keyword>
<dbReference type="PROSITE" id="PS00329">
    <property type="entry name" value="HSP70_2"/>
    <property type="match status" value="1"/>
</dbReference>
<dbReference type="PANTHER" id="PTHR19375">
    <property type="entry name" value="HEAT SHOCK PROTEIN 70KDA"/>
    <property type="match status" value="1"/>
</dbReference>
<dbReference type="Gene3D" id="3.30.30.30">
    <property type="match status" value="1"/>
</dbReference>
<dbReference type="FunFam" id="3.30.30.30:FF:000019">
    <property type="entry name" value="Heat shock 70 kDa protein"/>
    <property type="match status" value="1"/>
</dbReference>
<dbReference type="InterPro" id="IPR029047">
    <property type="entry name" value="HSP70_peptide-bd_sf"/>
</dbReference>
<dbReference type="PROSITE" id="PS00297">
    <property type="entry name" value="HSP70_1"/>
    <property type="match status" value="1"/>
</dbReference>
<dbReference type="GO" id="GO:0140662">
    <property type="term" value="F:ATP-dependent protein folding chaperone"/>
    <property type="evidence" value="ECO:0007669"/>
    <property type="project" value="InterPro"/>
</dbReference>
<dbReference type="SUPFAM" id="SSF53067">
    <property type="entry name" value="Actin-like ATPase domain"/>
    <property type="match status" value="2"/>
</dbReference>
<dbReference type="PROSITE" id="PS01036">
    <property type="entry name" value="HSP70_3"/>
    <property type="match status" value="1"/>
</dbReference>
<keyword evidence="2 3" id="KW-0067">ATP-binding</keyword>